<organism evidence="2 3">
    <name type="scientific">Petrolisthes manimaculis</name>
    <dbReference type="NCBI Taxonomy" id="1843537"/>
    <lineage>
        <taxon>Eukaryota</taxon>
        <taxon>Metazoa</taxon>
        <taxon>Ecdysozoa</taxon>
        <taxon>Arthropoda</taxon>
        <taxon>Crustacea</taxon>
        <taxon>Multicrustacea</taxon>
        <taxon>Malacostraca</taxon>
        <taxon>Eumalacostraca</taxon>
        <taxon>Eucarida</taxon>
        <taxon>Decapoda</taxon>
        <taxon>Pleocyemata</taxon>
        <taxon>Anomura</taxon>
        <taxon>Galatheoidea</taxon>
        <taxon>Porcellanidae</taxon>
        <taxon>Petrolisthes</taxon>
    </lineage>
</organism>
<keyword evidence="3" id="KW-1185">Reference proteome</keyword>
<evidence type="ECO:0000313" key="2">
    <source>
        <dbReference type="EMBL" id="KAK4287786.1"/>
    </source>
</evidence>
<reference evidence="2" key="1">
    <citation type="submission" date="2023-11" db="EMBL/GenBank/DDBJ databases">
        <title>Genome assemblies of two species of porcelain crab, Petrolisthes cinctipes and Petrolisthes manimaculis (Anomura: Porcellanidae).</title>
        <authorList>
            <person name="Angst P."/>
        </authorList>
    </citation>
    <scope>NUCLEOTIDE SEQUENCE</scope>
    <source>
        <strain evidence="2">PB745_02</strain>
        <tissue evidence="2">Gill</tissue>
    </source>
</reference>
<name>A0AAE1NEA9_9EUCA</name>
<gene>
    <name evidence="2" type="ORF">Pmani_039147</name>
</gene>
<feature type="compositionally biased region" description="Gly residues" evidence="1">
    <location>
        <begin position="1"/>
        <end position="46"/>
    </location>
</feature>
<dbReference type="AlphaFoldDB" id="A0AAE1NEA9"/>
<comment type="caution">
    <text evidence="2">The sequence shown here is derived from an EMBL/GenBank/DDBJ whole genome shotgun (WGS) entry which is preliminary data.</text>
</comment>
<evidence type="ECO:0000256" key="1">
    <source>
        <dbReference type="SAM" id="MobiDB-lite"/>
    </source>
</evidence>
<evidence type="ECO:0000313" key="3">
    <source>
        <dbReference type="Proteomes" id="UP001292094"/>
    </source>
</evidence>
<sequence>MRRQGGGGERIRGVGGGERGIGGGGEIVEGGGGVIGGKGERVGGGGERGRKLHHFFTSPIPSLLHFLPSLRSTLDPLPSSPLHLSSSIFTPPPSSILTDPFPTPSPASLTSPYLLHHLLQP</sequence>
<dbReference type="Proteomes" id="UP001292094">
    <property type="component" value="Unassembled WGS sequence"/>
</dbReference>
<accession>A0AAE1NEA9</accession>
<dbReference type="EMBL" id="JAWZYT010006653">
    <property type="protein sequence ID" value="KAK4287786.1"/>
    <property type="molecule type" value="Genomic_DNA"/>
</dbReference>
<feature type="region of interest" description="Disordered" evidence="1">
    <location>
        <begin position="1"/>
        <end position="47"/>
    </location>
</feature>
<proteinExistence type="predicted"/>
<protein>
    <submittedName>
        <fullName evidence="2">Uncharacterized protein</fullName>
    </submittedName>
</protein>